<accession>F8B1U5</accession>
<name>F8B1U5_9ACTN</name>
<proteinExistence type="predicted"/>
<dbReference type="Proteomes" id="UP000001549">
    <property type="component" value="Chromosome"/>
</dbReference>
<organism evidence="1 3">
    <name type="scientific">Candidatus Protofrankia datiscae</name>
    <dbReference type="NCBI Taxonomy" id="2716812"/>
    <lineage>
        <taxon>Bacteria</taxon>
        <taxon>Bacillati</taxon>
        <taxon>Actinomycetota</taxon>
        <taxon>Actinomycetes</taxon>
        <taxon>Frankiales</taxon>
        <taxon>Frankiaceae</taxon>
        <taxon>Protofrankia</taxon>
    </lineage>
</organism>
<dbReference type="STRING" id="656024.FsymDg_0120"/>
<evidence type="ECO:0000313" key="1">
    <source>
        <dbReference type="EMBL" id="AEH07701.1"/>
    </source>
</evidence>
<dbReference type="KEGG" id="fsy:FsymDg_4362"/>
<dbReference type="EMBL" id="CP002801">
    <property type="protein sequence ID" value="AEH11615.1"/>
    <property type="molecule type" value="Genomic_DNA"/>
</dbReference>
<sequence length="51" mass="6036">MQRQITDQVCTQYQADRLQPHEVVVKANGEVWIDRRGRDPRNVPFVIGTWK</sequence>
<dbReference type="HOGENOM" id="CLU_3099098_0_0_11"/>
<evidence type="ECO:0000313" key="2">
    <source>
        <dbReference type="EMBL" id="AEH11615.1"/>
    </source>
</evidence>
<dbReference type="EMBL" id="CP002801">
    <property type="protein sequence ID" value="AEH07701.1"/>
    <property type="molecule type" value="Genomic_DNA"/>
</dbReference>
<dbReference type="RefSeq" id="WP_013871698.1">
    <property type="nucleotide sequence ID" value="NC_015656.1"/>
</dbReference>
<gene>
    <name evidence="1" type="ordered locus">FsymDg_0120</name>
    <name evidence="2" type="ordered locus">FsymDg_4362</name>
</gene>
<reference evidence="1" key="1">
    <citation type="journal article" date="2011" name="J. Bacteriol.">
        <title>Genome sequence of 'Candidatus Frankia datiscae' Dg1, the uncultured microsymbiont from nitrogen-fixing root nodules of the dicot Datisca glomerata.</title>
        <authorList>
            <person name="Persson T."/>
            <person name="Benson D.R."/>
            <person name="Normand P."/>
            <person name="Vanden Heuvel B."/>
            <person name="Pujic P."/>
            <person name="Chertkov O."/>
            <person name="Teshima H."/>
            <person name="Bruce D.C."/>
            <person name="Detter C."/>
            <person name="Tapia R."/>
            <person name="Han S."/>
            <person name="Han J."/>
            <person name="Woyke T."/>
            <person name="Pitluck S."/>
            <person name="Pennacchio L."/>
            <person name="Nolan M."/>
            <person name="Ivanova N."/>
            <person name="Pati A."/>
            <person name="Land M.L."/>
            <person name="Pawlowski K."/>
            <person name="Berry A.M."/>
        </authorList>
    </citation>
    <scope>NUCLEOTIDE SEQUENCE</scope>
    <source>
        <strain evidence="1">Dg1</strain>
    </source>
</reference>
<keyword evidence="3" id="KW-1185">Reference proteome</keyword>
<protein>
    <submittedName>
        <fullName evidence="1">Uncharacterized protein</fullName>
    </submittedName>
</protein>
<reference evidence="1 3" key="2">
    <citation type="submission" date="2011-05" db="EMBL/GenBank/DDBJ databases">
        <title>Complete sequence of chromosome of Frankia symbiont of Datisca glomerata.</title>
        <authorList>
            <consortium name="US DOE Joint Genome Institute"/>
            <person name="Lucas S."/>
            <person name="Han J."/>
            <person name="Lapidus A."/>
            <person name="Cheng J.-F."/>
            <person name="Goodwin L."/>
            <person name="Pitluck S."/>
            <person name="Peters L."/>
            <person name="Mikhailova N."/>
            <person name="Chertkov O."/>
            <person name="Teshima H."/>
            <person name="Han C."/>
            <person name="Tapia R."/>
            <person name="Land M."/>
            <person name="Hauser L."/>
            <person name="Kyrpides N."/>
            <person name="Ivanova N."/>
            <person name="Pagani I."/>
            <person name="Berry A."/>
            <person name="Pawlowski K."/>
            <person name="Persson T."/>
            <person name="Vanden Heuvel B."/>
            <person name="Benson D."/>
            <person name="Woyke T."/>
        </authorList>
    </citation>
    <scope>NUCLEOTIDE SEQUENCE [LARGE SCALE GENOMIC DNA]</scope>
    <source>
        <strain evidence="3">4085684</strain>
        <strain evidence="1">Dg1</strain>
    </source>
</reference>
<evidence type="ECO:0000313" key="3">
    <source>
        <dbReference type="Proteomes" id="UP000001549"/>
    </source>
</evidence>
<dbReference type="KEGG" id="fsy:FsymDg_0120"/>
<dbReference type="AlphaFoldDB" id="F8B1U5"/>